<dbReference type="VEuPathDB" id="FungiDB:HZS61_017634"/>
<sequence length="112" mass="12208">MKLTTLATTIFALGFGADLATAAKKPCCDMKVCDQFDLKGNCKTECYSYKTQSKINASGLKSSILSAKTDKDCYCTVGKDVQSCMMVDSWAKGTNAPQNCQTGIKNTYCQKW</sequence>
<reference evidence="3" key="1">
    <citation type="submission" date="2016-09" db="EMBL/GenBank/DDBJ databases">
        <authorList>
            <person name="Guldener U."/>
        </authorList>
    </citation>
    <scope>NUCLEOTIDE SEQUENCE [LARGE SCALE GENOMIC DNA]</scope>
    <source>
        <strain evidence="3">V64-1</strain>
    </source>
</reference>
<protein>
    <submittedName>
        <fullName evidence="2">Uncharacterized protein</fullName>
    </submittedName>
</protein>
<dbReference type="VEuPathDB" id="FungiDB:FOXG_12716"/>
<gene>
    <name evidence="2" type="ORF">FRV6_12625</name>
</gene>
<evidence type="ECO:0000256" key="1">
    <source>
        <dbReference type="SAM" id="SignalP"/>
    </source>
</evidence>
<dbReference type="EMBL" id="FMJY01000007">
    <property type="protein sequence ID" value="SCO88498.1"/>
    <property type="molecule type" value="Genomic_DNA"/>
</dbReference>
<feature type="signal peptide" evidence="1">
    <location>
        <begin position="1"/>
        <end position="22"/>
    </location>
</feature>
<proteinExistence type="predicted"/>
<organism evidence="2 3">
    <name type="scientific">Fusarium oxysporum</name>
    <name type="common">Fusarium vascular wilt</name>
    <dbReference type="NCBI Taxonomy" id="5507"/>
    <lineage>
        <taxon>Eukaryota</taxon>
        <taxon>Fungi</taxon>
        <taxon>Dikarya</taxon>
        <taxon>Ascomycota</taxon>
        <taxon>Pezizomycotina</taxon>
        <taxon>Sordariomycetes</taxon>
        <taxon>Hypocreomycetidae</taxon>
        <taxon>Hypocreales</taxon>
        <taxon>Nectriaceae</taxon>
        <taxon>Fusarium</taxon>
        <taxon>Fusarium oxysporum species complex</taxon>
    </lineage>
</organism>
<dbReference type="VEuPathDB" id="FungiDB:FOC4_g10004537"/>
<keyword evidence="1" id="KW-0732">Signal</keyword>
<dbReference type="Proteomes" id="UP000219369">
    <property type="component" value="Unassembled WGS sequence"/>
</dbReference>
<evidence type="ECO:0000313" key="2">
    <source>
        <dbReference type="EMBL" id="SCO88498.1"/>
    </source>
</evidence>
<name>A0A2H3TIG1_FUSOX</name>
<feature type="chain" id="PRO_5013682342" evidence="1">
    <location>
        <begin position="23"/>
        <end position="112"/>
    </location>
</feature>
<dbReference type="AlphaFoldDB" id="A0A2H3TIG1"/>
<dbReference type="VEuPathDB" id="FungiDB:FOZG_15025"/>
<dbReference type="VEuPathDB" id="FungiDB:FOC1_g10009613"/>
<dbReference type="VEuPathDB" id="FungiDB:FOMG_08474"/>
<accession>A0A2H3TIG1</accession>
<dbReference type="VEuPathDB" id="FungiDB:FOIG_07801"/>
<dbReference type="OrthoDB" id="4974629at2759"/>
<evidence type="ECO:0000313" key="3">
    <source>
        <dbReference type="Proteomes" id="UP000219369"/>
    </source>
</evidence>